<reference evidence="1 2" key="1">
    <citation type="submission" date="2019-02" db="EMBL/GenBank/DDBJ databases">
        <title>Deep-cultivation of Planctomycetes and their phenomic and genomic characterization uncovers novel biology.</title>
        <authorList>
            <person name="Wiegand S."/>
            <person name="Jogler M."/>
            <person name="Boedeker C."/>
            <person name="Pinto D."/>
            <person name="Vollmers J."/>
            <person name="Rivas-Marin E."/>
            <person name="Kohn T."/>
            <person name="Peeters S.H."/>
            <person name="Heuer A."/>
            <person name="Rast P."/>
            <person name="Oberbeckmann S."/>
            <person name="Bunk B."/>
            <person name="Jeske O."/>
            <person name="Meyerdierks A."/>
            <person name="Storesund J.E."/>
            <person name="Kallscheuer N."/>
            <person name="Luecker S."/>
            <person name="Lage O.M."/>
            <person name="Pohl T."/>
            <person name="Merkel B.J."/>
            <person name="Hornburger P."/>
            <person name="Mueller R.-W."/>
            <person name="Bruemmer F."/>
            <person name="Labrenz M."/>
            <person name="Spormann A.M."/>
            <person name="Op Den Camp H."/>
            <person name="Overmann J."/>
            <person name="Amann R."/>
            <person name="Jetten M.S.M."/>
            <person name="Mascher T."/>
            <person name="Medema M.H."/>
            <person name="Devos D.P."/>
            <person name="Kaster A.-K."/>
            <person name="Ovreas L."/>
            <person name="Rohde M."/>
            <person name="Galperin M.Y."/>
            <person name="Jogler C."/>
        </authorList>
    </citation>
    <scope>NUCLEOTIDE SEQUENCE [LARGE SCALE GENOMIC DNA]</scope>
    <source>
        <strain evidence="1 2">Pla22</strain>
    </source>
</reference>
<dbReference type="Proteomes" id="UP000316598">
    <property type="component" value="Unassembled WGS sequence"/>
</dbReference>
<dbReference type="AlphaFoldDB" id="A0A5C5WJA7"/>
<keyword evidence="2" id="KW-1185">Reference proteome</keyword>
<dbReference type="EMBL" id="SJPI01000002">
    <property type="protein sequence ID" value="TWT50637.1"/>
    <property type="molecule type" value="Genomic_DNA"/>
</dbReference>
<gene>
    <name evidence="1" type="ORF">Pla22_33800</name>
</gene>
<name>A0A5C5WJA7_9BACT</name>
<proteinExistence type="predicted"/>
<organism evidence="1 2">
    <name type="scientific">Rubripirellula amarantea</name>
    <dbReference type="NCBI Taxonomy" id="2527999"/>
    <lineage>
        <taxon>Bacteria</taxon>
        <taxon>Pseudomonadati</taxon>
        <taxon>Planctomycetota</taxon>
        <taxon>Planctomycetia</taxon>
        <taxon>Pirellulales</taxon>
        <taxon>Pirellulaceae</taxon>
        <taxon>Rubripirellula</taxon>
    </lineage>
</organism>
<protein>
    <submittedName>
        <fullName evidence="1">Uncharacterized protein</fullName>
    </submittedName>
</protein>
<evidence type="ECO:0000313" key="2">
    <source>
        <dbReference type="Proteomes" id="UP000316598"/>
    </source>
</evidence>
<accession>A0A5C5WJA7</accession>
<comment type="caution">
    <text evidence="1">The sequence shown here is derived from an EMBL/GenBank/DDBJ whole genome shotgun (WGS) entry which is preliminary data.</text>
</comment>
<evidence type="ECO:0000313" key="1">
    <source>
        <dbReference type="EMBL" id="TWT50637.1"/>
    </source>
</evidence>
<sequence>MSPKTLHHEAIVSLDLRLITAARAGLGCPRYAYQLASQPLPFEIYR</sequence>